<evidence type="ECO:0000313" key="2">
    <source>
        <dbReference type="EMBL" id="UFZ02633.1"/>
    </source>
</evidence>
<evidence type="ECO:0008006" key="4">
    <source>
        <dbReference type="Google" id="ProtNLM"/>
    </source>
</evidence>
<organism evidence="2 3">
    <name type="scientific">Bradyrhizobium ontarionense</name>
    <dbReference type="NCBI Taxonomy" id="2898149"/>
    <lineage>
        <taxon>Bacteria</taxon>
        <taxon>Pseudomonadati</taxon>
        <taxon>Pseudomonadota</taxon>
        <taxon>Alphaproteobacteria</taxon>
        <taxon>Hyphomicrobiales</taxon>
        <taxon>Nitrobacteraceae</taxon>
        <taxon>Bradyrhizobium</taxon>
    </lineage>
</organism>
<evidence type="ECO:0000256" key="1">
    <source>
        <dbReference type="SAM" id="MobiDB-lite"/>
    </source>
</evidence>
<gene>
    <name evidence="2" type="ORF">LQG66_25570</name>
</gene>
<accession>A0ABY3R5Q2</accession>
<feature type="region of interest" description="Disordered" evidence="1">
    <location>
        <begin position="145"/>
        <end position="176"/>
    </location>
</feature>
<name>A0ABY3R5Q2_9BRAD</name>
<dbReference type="RefSeq" id="WP_231318419.1">
    <property type="nucleotide sequence ID" value="NZ_CP088156.1"/>
</dbReference>
<sequence length="176" mass="19206">MIINQDGITAPARAHQLRHVQALNQQLPAATSAADAASRCLRARAIKGTHRSHDDVAVCDEVEVVDPRHPLYGRRYRLISVGKESTTRGACKEPFARVHYRFGLTLLLPLGVTNLERNTLSRAAPTKLDLDALQDLIALAEESEGTCPSNLDRSGGACRKRSGKRSRKISAKSCGR</sequence>
<dbReference type="EMBL" id="CP088156">
    <property type="protein sequence ID" value="UFZ02633.1"/>
    <property type="molecule type" value="Genomic_DNA"/>
</dbReference>
<dbReference type="Proteomes" id="UP001431010">
    <property type="component" value="Chromosome"/>
</dbReference>
<reference evidence="2" key="1">
    <citation type="journal article" date="2024" name="Antonie Van Leeuwenhoek">
        <title>Bradyrhizobium ontarionense sp. nov., a novel bacterial symbiont isolated from Aeschynomene indica (Indian jointvetch), harbours photosynthesis, nitrogen fixation and nitrous oxide (N2O) reductase genes.</title>
        <authorList>
            <person name="Bromfield E.S.P."/>
            <person name="Cloutier S."/>
        </authorList>
    </citation>
    <scope>NUCLEOTIDE SEQUENCE</scope>
    <source>
        <strain evidence="2">A19</strain>
    </source>
</reference>
<feature type="compositionally biased region" description="Basic residues" evidence="1">
    <location>
        <begin position="158"/>
        <end position="176"/>
    </location>
</feature>
<protein>
    <recommendedName>
        <fullName evidence="4">Transposase</fullName>
    </recommendedName>
</protein>
<evidence type="ECO:0000313" key="3">
    <source>
        <dbReference type="Proteomes" id="UP001431010"/>
    </source>
</evidence>
<proteinExistence type="predicted"/>
<keyword evidence="3" id="KW-1185">Reference proteome</keyword>